<protein>
    <recommendedName>
        <fullName evidence="4">NinB protein</fullName>
    </recommendedName>
</protein>
<dbReference type="Proteomes" id="UP000009134">
    <property type="component" value="Chromosome"/>
</dbReference>
<name>Q2G3W3_NOVAD</name>
<dbReference type="AlphaFoldDB" id="Q2G3W3"/>
<dbReference type="eggNOG" id="ENOG5032YYI">
    <property type="taxonomic scope" value="Bacteria"/>
</dbReference>
<keyword evidence="3" id="KW-1185">Reference proteome</keyword>
<dbReference type="SUPFAM" id="SSF103370">
    <property type="entry name" value="NinB"/>
    <property type="match status" value="1"/>
</dbReference>
<gene>
    <name evidence="2" type="ordered locus">Saro_3025</name>
</gene>
<dbReference type="KEGG" id="nar:Saro_3025"/>
<dbReference type="STRING" id="279238.Saro_3025"/>
<feature type="region of interest" description="Disordered" evidence="1">
    <location>
        <begin position="1"/>
        <end position="28"/>
    </location>
</feature>
<dbReference type="HOGENOM" id="CLU_127009_1_0_5"/>
<evidence type="ECO:0000256" key="1">
    <source>
        <dbReference type="SAM" id="MobiDB-lite"/>
    </source>
</evidence>
<accession>Q2G3W3</accession>
<dbReference type="InterPro" id="IPR036619">
    <property type="entry name" value="NinB_sf"/>
</dbReference>
<reference evidence="3" key="1">
    <citation type="submission" date="2006-01" db="EMBL/GenBank/DDBJ databases">
        <title>Complete sequence of Novosphingobium aromaticivorans DSM 12444.</title>
        <authorList>
            <consortium name="US DOE Joint Genome Institute"/>
            <person name="Copeland A."/>
            <person name="Lucas S."/>
            <person name="Lapidus A."/>
            <person name="Barry K."/>
            <person name="Detter J.C."/>
            <person name="Glavina T."/>
            <person name="Hammon N."/>
            <person name="Israni S."/>
            <person name="Pitluck S."/>
            <person name="Chain P."/>
            <person name="Malfatti S."/>
            <person name="Shin M."/>
            <person name="Vergez L."/>
            <person name="Schmutz J."/>
            <person name="Larimer F."/>
            <person name="Land M."/>
            <person name="Kyrpides N."/>
            <person name="Ivanova N."/>
            <person name="Fredrickson J."/>
            <person name="Balkwill D."/>
            <person name="Romine M.F."/>
            <person name="Richardson P."/>
        </authorList>
    </citation>
    <scope>NUCLEOTIDE SEQUENCE [LARGE SCALE GENOMIC DNA]</scope>
    <source>
        <strain evidence="3">ATCC 700278 / DSM 12444 / CCUG 56034 / CIP 105152 / NBRC 16084 / F199</strain>
    </source>
</reference>
<dbReference type="Pfam" id="PF05772">
    <property type="entry name" value="NinB"/>
    <property type="match status" value="1"/>
</dbReference>
<dbReference type="EMBL" id="CP000248">
    <property type="protein sequence ID" value="ABD27460.1"/>
    <property type="molecule type" value="Genomic_DNA"/>
</dbReference>
<evidence type="ECO:0000313" key="3">
    <source>
        <dbReference type="Proteomes" id="UP000009134"/>
    </source>
</evidence>
<evidence type="ECO:0008006" key="4">
    <source>
        <dbReference type="Google" id="ProtNLM"/>
    </source>
</evidence>
<dbReference type="InterPro" id="IPR008711">
    <property type="entry name" value="Recombinase_NinB"/>
</dbReference>
<organism evidence="2 3">
    <name type="scientific">Novosphingobium aromaticivorans (strain ATCC 700278 / DSM 12444 / CCUG 56034 / CIP 105152 / NBRC 16084 / F199)</name>
    <dbReference type="NCBI Taxonomy" id="279238"/>
    <lineage>
        <taxon>Bacteria</taxon>
        <taxon>Pseudomonadati</taxon>
        <taxon>Pseudomonadota</taxon>
        <taxon>Alphaproteobacteria</taxon>
        <taxon>Sphingomonadales</taxon>
        <taxon>Sphingomonadaceae</taxon>
        <taxon>Novosphingobium</taxon>
    </lineage>
</organism>
<evidence type="ECO:0000313" key="2">
    <source>
        <dbReference type="EMBL" id="ABD27460.1"/>
    </source>
</evidence>
<dbReference type="Gene3D" id="1.10.3790.10">
    <property type="entry name" value="NinB"/>
    <property type="match status" value="1"/>
</dbReference>
<proteinExistence type="predicted"/>
<sequence length="148" mass="16202">MGHRPAGSGDAALGRERATGKEGGMSDGYQLVLGRTRETAHRIVDAAPVGSRLSVKPPRRTLDQNALMWTLLGELAAARPEGRELTPDVWKSLFLHALDHSQRFEMALDGKGMVPVGFRSSKLSKEQMSALIETIYEYAGRHGVEFSQ</sequence>